<protein>
    <submittedName>
        <fullName evidence="1">Uncharacterized protein GlcG (DUF336 family)</fullName>
    </submittedName>
</protein>
<gene>
    <name evidence="1" type="ORF">BC952_2560</name>
</gene>
<dbReference type="EMBL" id="RBXA01000003">
    <property type="protein sequence ID" value="RKS92650.1"/>
    <property type="molecule type" value="Genomic_DNA"/>
</dbReference>
<keyword evidence="2" id="KW-1185">Reference proteome</keyword>
<comment type="caution">
    <text evidence="1">The sequence shown here is derived from an EMBL/GenBank/DDBJ whole genome shotgun (WGS) entry which is preliminary data.</text>
</comment>
<sequence>MKILFIFLTLIPILSNAQKNTEIKQVLLEKNSYIKTIDNLTLDAAYILTKRATEKATALGKKVTIAILDASGNIILLVRADGVGIHNTEAARRKAYTALSTRTPTLELLRNAEINPDTRNLNTIPELLLLSGGSPIWYKGNVVGSIGVAGGGCPDTDDLIAKSAIINEIGITTTNN</sequence>
<dbReference type="InterPro" id="IPR052517">
    <property type="entry name" value="GlcG_carb_metab_protein"/>
</dbReference>
<dbReference type="Gene3D" id="3.30.450.150">
    <property type="entry name" value="Haem-degrading domain"/>
    <property type="match status" value="1"/>
</dbReference>
<dbReference type="Proteomes" id="UP000280091">
    <property type="component" value="Unassembled WGS sequence"/>
</dbReference>
<dbReference type="InterPro" id="IPR005624">
    <property type="entry name" value="PduO/GlcC-like"/>
</dbReference>
<dbReference type="OrthoDB" id="6464887at2"/>
<dbReference type="SUPFAM" id="SSF143744">
    <property type="entry name" value="GlcG-like"/>
    <property type="match status" value="1"/>
</dbReference>
<dbReference type="PANTHER" id="PTHR34309:SF1">
    <property type="entry name" value="PROTEIN GLCG"/>
    <property type="match status" value="1"/>
</dbReference>
<reference evidence="1 2" key="1">
    <citation type="submission" date="2018-10" db="EMBL/GenBank/DDBJ databases">
        <title>Genomic Encyclopedia of Archaeal and Bacterial Type Strains, Phase II (KMG-II): from individual species to whole genera.</title>
        <authorList>
            <person name="Goeker M."/>
        </authorList>
    </citation>
    <scope>NUCLEOTIDE SEQUENCE [LARGE SCALE GENOMIC DNA]</scope>
    <source>
        <strain evidence="1 2">DSM 15094</strain>
    </source>
</reference>
<dbReference type="PANTHER" id="PTHR34309">
    <property type="entry name" value="SLR1406 PROTEIN"/>
    <property type="match status" value="1"/>
</dbReference>
<dbReference type="InterPro" id="IPR038084">
    <property type="entry name" value="PduO/GlcC-like_sf"/>
</dbReference>
<dbReference type="AlphaFoldDB" id="A0A495RZ84"/>
<dbReference type="Pfam" id="PF03928">
    <property type="entry name" value="HbpS-like"/>
    <property type="match status" value="1"/>
</dbReference>
<dbReference type="RefSeq" id="WP_121365882.1">
    <property type="nucleotide sequence ID" value="NZ_RBXA01000003.1"/>
</dbReference>
<name>A0A495RZ84_9FLAO</name>
<evidence type="ECO:0000313" key="1">
    <source>
        <dbReference type="EMBL" id="RKS92650.1"/>
    </source>
</evidence>
<accession>A0A495RZ84</accession>
<evidence type="ECO:0000313" key="2">
    <source>
        <dbReference type="Proteomes" id="UP000280091"/>
    </source>
</evidence>
<organism evidence="1 2">
    <name type="scientific">Flavobacterium limicola</name>
    <dbReference type="NCBI Taxonomy" id="180441"/>
    <lineage>
        <taxon>Bacteria</taxon>
        <taxon>Pseudomonadati</taxon>
        <taxon>Bacteroidota</taxon>
        <taxon>Flavobacteriia</taxon>
        <taxon>Flavobacteriales</taxon>
        <taxon>Flavobacteriaceae</taxon>
        <taxon>Flavobacterium</taxon>
    </lineage>
</organism>
<proteinExistence type="predicted"/>